<dbReference type="GO" id="GO:0005634">
    <property type="term" value="C:nucleus"/>
    <property type="evidence" value="ECO:0007669"/>
    <property type="project" value="UniProtKB-SubCell"/>
</dbReference>
<dbReference type="EMBL" id="JBBNAG010000002">
    <property type="protein sequence ID" value="KAK9159261.1"/>
    <property type="molecule type" value="Genomic_DNA"/>
</dbReference>
<evidence type="ECO:0008006" key="6">
    <source>
        <dbReference type="Google" id="ProtNLM"/>
    </source>
</evidence>
<dbReference type="GO" id="GO:0003682">
    <property type="term" value="F:chromatin binding"/>
    <property type="evidence" value="ECO:0007669"/>
    <property type="project" value="TreeGrafter"/>
</dbReference>
<dbReference type="AlphaFoldDB" id="A0AAP0KV32"/>
<protein>
    <recommendedName>
        <fullName evidence="6">Mini-chromosome maintenance complex-binding protein</fullName>
    </recommendedName>
</protein>
<evidence type="ECO:0000256" key="3">
    <source>
        <dbReference type="SAM" id="MobiDB-lite"/>
    </source>
</evidence>
<feature type="region of interest" description="Disordered" evidence="3">
    <location>
        <begin position="148"/>
        <end position="190"/>
    </location>
</feature>
<keyword evidence="2" id="KW-0539">Nucleus</keyword>
<dbReference type="Proteomes" id="UP001419268">
    <property type="component" value="Unassembled WGS sequence"/>
</dbReference>
<dbReference type="PANTHER" id="PTHR13489">
    <property type="entry name" value="MINI-CHROMOSOME MAINTENANCE COMPLEX-BINDING PROTEIN"/>
    <property type="match status" value="1"/>
</dbReference>
<dbReference type="PANTHER" id="PTHR13489:SF0">
    <property type="entry name" value="MINI-CHROMOSOME MAINTENANCE COMPLEX-BINDING PROTEIN"/>
    <property type="match status" value="1"/>
</dbReference>
<organism evidence="4 5">
    <name type="scientific">Stephania cephalantha</name>
    <dbReference type="NCBI Taxonomy" id="152367"/>
    <lineage>
        <taxon>Eukaryota</taxon>
        <taxon>Viridiplantae</taxon>
        <taxon>Streptophyta</taxon>
        <taxon>Embryophyta</taxon>
        <taxon>Tracheophyta</taxon>
        <taxon>Spermatophyta</taxon>
        <taxon>Magnoliopsida</taxon>
        <taxon>Ranunculales</taxon>
        <taxon>Menispermaceae</taxon>
        <taxon>Menispermoideae</taxon>
        <taxon>Cissampelideae</taxon>
        <taxon>Stephania</taxon>
    </lineage>
</organism>
<accession>A0AAP0KV32</accession>
<name>A0AAP0KV32_9MAGN</name>
<dbReference type="InterPro" id="IPR019140">
    <property type="entry name" value="MCM_complex-bd"/>
</dbReference>
<reference evidence="4 5" key="1">
    <citation type="submission" date="2024-01" db="EMBL/GenBank/DDBJ databases">
        <title>Genome assemblies of Stephania.</title>
        <authorList>
            <person name="Yang L."/>
        </authorList>
    </citation>
    <scope>NUCLEOTIDE SEQUENCE [LARGE SCALE GENOMIC DNA]</scope>
    <source>
        <strain evidence="4">JXDWG</strain>
        <tissue evidence="4">Leaf</tissue>
    </source>
</reference>
<sequence>MVGLPFDCLSNPLGAVRVTFERAIASGSDPASFDGKDWGVIDVLRECLFDQGALTQVPILDHQSIGWIQPNSLVRFRGMVQDMLGNEFYVGAFKDDSMWRTNKFADVASFPMGSSSENRIWERRLLHCVPVPGQSSWSMQSSSESVISRSKKWMSQHGEKRLREDDAESYSMAPGDEMQESPPGCKKMREGDCHSPLLHEAVAEASSSKSSIEFDTDSNCFSCLVKVYDTMESDVKLNDVFEFIGVFTYNPELMIQMDESDEVPHDLYEESLVHLPPNKVPRLHCFIQRKLAVHDFIHNSPVTEPVPHVIRGAREGLLDHLRSVLGNDCVAAQCVLLHLLSRVHGRVDSAALGKLSLNLTGFSRESISVFGNQLRNATQSLLPFTQSFPLTVEYLNSMSLAPRKDYKTNRLVTGVLQMAEGTHLTIDETQLDSGILNSTGVSNTRLLKNLLECQKVEYDFEYYKMEMPADVQLLILSDGKSNILPADLVLPFQPSAVSPSMNISPEALQTWRWYLSSVRSLSHDIDPEMQKVLEDDLVAARQEDRSLGSQDFSRLLTMARLISVSFGETRLSFDHWQMAKELERLRKERLKQ</sequence>
<comment type="subcellular location">
    <subcellularLocation>
        <location evidence="1">Nucleus</location>
    </subcellularLocation>
</comment>
<evidence type="ECO:0000313" key="4">
    <source>
        <dbReference type="EMBL" id="KAK9159261.1"/>
    </source>
</evidence>
<evidence type="ECO:0000256" key="1">
    <source>
        <dbReference type="ARBA" id="ARBA00004123"/>
    </source>
</evidence>
<evidence type="ECO:0000256" key="2">
    <source>
        <dbReference type="ARBA" id="ARBA00023242"/>
    </source>
</evidence>
<comment type="caution">
    <text evidence="4">The sequence shown here is derived from an EMBL/GenBank/DDBJ whole genome shotgun (WGS) entry which is preliminary data.</text>
</comment>
<gene>
    <name evidence="4" type="ORF">Scep_005835</name>
</gene>
<keyword evidence="5" id="KW-1185">Reference proteome</keyword>
<evidence type="ECO:0000313" key="5">
    <source>
        <dbReference type="Proteomes" id="UP001419268"/>
    </source>
</evidence>
<dbReference type="GO" id="GO:0006261">
    <property type="term" value="P:DNA-templated DNA replication"/>
    <property type="evidence" value="ECO:0007669"/>
    <property type="project" value="TreeGrafter"/>
</dbReference>
<proteinExistence type="predicted"/>
<dbReference type="Pfam" id="PF09739">
    <property type="entry name" value="MCM_bind"/>
    <property type="match status" value="1"/>
</dbReference>